<sequence length="59" mass="7130">MRNKCKNCCWLRVDIDGAKEVHEKAEFFYVLCYLCQLYKQLTYRAPDESSCKNFDWVVK</sequence>
<name>A0A0F9L961_9ZZZZ</name>
<evidence type="ECO:0000313" key="1">
    <source>
        <dbReference type="EMBL" id="KKM24030.1"/>
    </source>
</evidence>
<proteinExistence type="predicted"/>
<comment type="caution">
    <text evidence="1">The sequence shown here is derived from an EMBL/GenBank/DDBJ whole genome shotgun (WGS) entry which is preliminary data.</text>
</comment>
<organism evidence="1">
    <name type="scientific">marine sediment metagenome</name>
    <dbReference type="NCBI Taxonomy" id="412755"/>
    <lineage>
        <taxon>unclassified sequences</taxon>
        <taxon>metagenomes</taxon>
        <taxon>ecological metagenomes</taxon>
    </lineage>
</organism>
<dbReference type="EMBL" id="LAZR01013005">
    <property type="protein sequence ID" value="KKM24030.1"/>
    <property type="molecule type" value="Genomic_DNA"/>
</dbReference>
<reference evidence="1" key="1">
    <citation type="journal article" date="2015" name="Nature">
        <title>Complex archaea that bridge the gap between prokaryotes and eukaryotes.</title>
        <authorList>
            <person name="Spang A."/>
            <person name="Saw J.H."/>
            <person name="Jorgensen S.L."/>
            <person name="Zaremba-Niedzwiedzka K."/>
            <person name="Martijn J."/>
            <person name="Lind A.E."/>
            <person name="van Eijk R."/>
            <person name="Schleper C."/>
            <person name="Guy L."/>
            <person name="Ettema T.J."/>
        </authorList>
    </citation>
    <scope>NUCLEOTIDE SEQUENCE</scope>
</reference>
<dbReference type="AlphaFoldDB" id="A0A0F9L961"/>
<protein>
    <submittedName>
        <fullName evidence="1">Uncharacterized protein</fullName>
    </submittedName>
</protein>
<gene>
    <name evidence="1" type="ORF">LCGC14_1609240</name>
</gene>
<accession>A0A0F9L961</accession>